<name>K9VM69_9CYAN</name>
<evidence type="ECO:0000313" key="11">
    <source>
        <dbReference type="EMBL" id="AFZ08629.1"/>
    </source>
</evidence>
<proteinExistence type="inferred from homology"/>
<organism evidence="11 12">
    <name type="scientific">Phormidium nigroviride PCC 7112</name>
    <dbReference type="NCBI Taxonomy" id="179408"/>
    <lineage>
        <taxon>Bacteria</taxon>
        <taxon>Bacillati</taxon>
        <taxon>Cyanobacteriota</taxon>
        <taxon>Cyanophyceae</taxon>
        <taxon>Oscillatoriophycideae</taxon>
        <taxon>Oscillatoriales</taxon>
        <taxon>Oscillatoriaceae</taxon>
        <taxon>Phormidium</taxon>
    </lineage>
</organism>
<evidence type="ECO:0000256" key="9">
    <source>
        <dbReference type="ARBA" id="ARBA00038276"/>
    </source>
</evidence>
<dbReference type="CDD" id="cd05403">
    <property type="entry name" value="NT_KNTase_like"/>
    <property type="match status" value="1"/>
</dbReference>
<dbReference type="STRING" id="179408.Osc7112_4317"/>
<accession>K9VM69</accession>
<dbReference type="GO" id="GO:0046872">
    <property type="term" value="F:metal ion binding"/>
    <property type="evidence" value="ECO:0007669"/>
    <property type="project" value="UniProtKB-KW"/>
</dbReference>
<dbReference type="eggNOG" id="COG1669">
    <property type="taxonomic scope" value="Bacteria"/>
</dbReference>
<dbReference type="Pfam" id="PF01909">
    <property type="entry name" value="NTP_transf_2"/>
    <property type="match status" value="1"/>
</dbReference>
<comment type="cofactor">
    <cofactor evidence="1">
        <name>Mg(2+)</name>
        <dbReference type="ChEBI" id="CHEBI:18420"/>
    </cofactor>
</comment>
<evidence type="ECO:0000256" key="6">
    <source>
        <dbReference type="ARBA" id="ARBA00022741"/>
    </source>
</evidence>
<feature type="domain" description="Polymerase nucleotidyl transferase" evidence="10">
    <location>
        <begin position="25"/>
        <end position="106"/>
    </location>
</feature>
<gene>
    <name evidence="11" type="ORF">Osc7112_4317</name>
</gene>
<dbReference type="InterPro" id="IPR043519">
    <property type="entry name" value="NT_sf"/>
</dbReference>
<evidence type="ECO:0000256" key="5">
    <source>
        <dbReference type="ARBA" id="ARBA00022723"/>
    </source>
</evidence>
<keyword evidence="12" id="KW-1185">Reference proteome</keyword>
<keyword evidence="3" id="KW-0808">Transferase</keyword>
<dbReference type="EMBL" id="CP003614">
    <property type="protein sequence ID" value="AFZ08629.1"/>
    <property type="molecule type" value="Genomic_DNA"/>
</dbReference>
<dbReference type="Proteomes" id="UP000010478">
    <property type="component" value="Chromosome"/>
</dbReference>
<evidence type="ECO:0000256" key="3">
    <source>
        <dbReference type="ARBA" id="ARBA00022679"/>
    </source>
</evidence>
<dbReference type="InterPro" id="IPR052038">
    <property type="entry name" value="Type-VII_TA_antitoxin"/>
</dbReference>
<dbReference type="HOGENOM" id="CLU_130257_4_1_3"/>
<evidence type="ECO:0000259" key="10">
    <source>
        <dbReference type="Pfam" id="PF01909"/>
    </source>
</evidence>
<evidence type="ECO:0000256" key="7">
    <source>
        <dbReference type="ARBA" id="ARBA00022840"/>
    </source>
</evidence>
<keyword evidence="4" id="KW-0548">Nucleotidyltransferase</keyword>
<dbReference type="GO" id="GO:0005524">
    <property type="term" value="F:ATP binding"/>
    <property type="evidence" value="ECO:0007669"/>
    <property type="project" value="UniProtKB-KW"/>
</dbReference>
<dbReference type="AlphaFoldDB" id="K9VM69"/>
<keyword evidence="7" id="KW-0067">ATP-binding</keyword>
<keyword evidence="2" id="KW-1277">Toxin-antitoxin system</keyword>
<keyword evidence="5" id="KW-0479">Metal-binding</keyword>
<keyword evidence="8" id="KW-0460">Magnesium</keyword>
<keyword evidence="6" id="KW-0547">Nucleotide-binding</keyword>
<dbReference type="GO" id="GO:0016779">
    <property type="term" value="F:nucleotidyltransferase activity"/>
    <property type="evidence" value="ECO:0007669"/>
    <property type="project" value="UniProtKB-KW"/>
</dbReference>
<sequence length="115" mass="13568">MVELQSNLEYVVTDRLKVSLDAIAQFCQRWNIVEFALFGSVLRDDFRPDSDVDVLVTYEPSHRLTLSDLWSMQEQIEHLFHRCVDLVEKKQLKNLYRRSNILKTYRVIYASGRSG</sequence>
<evidence type="ECO:0000256" key="8">
    <source>
        <dbReference type="ARBA" id="ARBA00022842"/>
    </source>
</evidence>
<protein>
    <submittedName>
        <fullName evidence="11">DNA polymerase beta domain protein region</fullName>
    </submittedName>
</protein>
<dbReference type="PANTHER" id="PTHR33571">
    <property type="entry name" value="SSL8005 PROTEIN"/>
    <property type="match status" value="1"/>
</dbReference>
<dbReference type="Gene3D" id="3.30.460.10">
    <property type="entry name" value="Beta Polymerase, domain 2"/>
    <property type="match status" value="1"/>
</dbReference>
<evidence type="ECO:0000256" key="2">
    <source>
        <dbReference type="ARBA" id="ARBA00022649"/>
    </source>
</evidence>
<dbReference type="SUPFAM" id="SSF81301">
    <property type="entry name" value="Nucleotidyltransferase"/>
    <property type="match status" value="1"/>
</dbReference>
<evidence type="ECO:0000256" key="1">
    <source>
        <dbReference type="ARBA" id="ARBA00001946"/>
    </source>
</evidence>
<dbReference type="OrthoDB" id="428157at2"/>
<dbReference type="PANTHER" id="PTHR33571:SF12">
    <property type="entry name" value="BSL3053 PROTEIN"/>
    <property type="match status" value="1"/>
</dbReference>
<reference evidence="11 12" key="1">
    <citation type="submission" date="2012-05" db="EMBL/GenBank/DDBJ databases">
        <title>Finished chromosome of genome of Oscillatoria sp. PCC 7112.</title>
        <authorList>
            <consortium name="US DOE Joint Genome Institute"/>
            <person name="Gugger M."/>
            <person name="Coursin T."/>
            <person name="Rippka R."/>
            <person name="Tandeau De Marsac N."/>
            <person name="Huntemann M."/>
            <person name="Wei C.-L."/>
            <person name="Han J."/>
            <person name="Detter J.C."/>
            <person name="Han C."/>
            <person name="Tapia R."/>
            <person name="Davenport K."/>
            <person name="Daligault H."/>
            <person name="Erkkila T."/>
            <person name="Gu W."/>
            <person name="Munk A.C.C."/>
            <person name="Teshima H."/>
            <person name="Xu Y."/>
            <person name="Chain P."/>
            <person name="Chen A."/>
            <person name="Krypides N."/>
            <person name="Mavromatis K."/>
            <person name="Markowitz V."/>
            <person name="Szeto E."/>
            <person name="Ivanova N."/>
            <person name="Mikhailova N."/>
            <person name="Ovchinnikova G."/>
            <person name="Pagani I."/>
            <person name="Pati A."/>
            <person name="Goodwin L."/>
            <person name="Peters L."/>
            <person name="Pitluck S."/>
            <person name="Woyke T."/>
            <person name="Kerfeld C."/>
        </authorList>
    </citation>
    <scope>NUCLEOTIDE SEQUENCE [LARGE SCALE GENOMIC DNA]</scope>
    <source>
        <strain evidence="11 12">PCC 7112</strain>
    </source>
</reference>
<evidence type="ECO:0000313" key="12">
    <source>
        <dbReference type="Proteomes" id="UP000010478"/>
    </source>
</evidence>
<comment type="similarity">
    <text evidence="9">Belongs to the MntA antitoxin family.</text>
</comment>
<dbReference type="KEGG" id="oni:Osc7112_4317"/>
<dbReference type="InterPro" id="IPR002934">
    <property type="entry name" value="Polymerase_NTP_transf_dom"/>
</dbReference>
<dbReference type="RefSeq" id="WP_015177872.1">
    <property type="nucleotide sequence ID" value="NC_019729.1"/>
</dbReference>
<dbReference type="PATRIC" id="fig|179408.3.peg.5358"/>
<evidence type="ECO:0000256" key="4">
    <source>
        <dbReference type="ARBA" id="ARBA00022695"/>
    </source>
</evidence>